<organism evidence="8 9">
    <name type="scientific">Actinacidiphila oryziradicis</name>
    <dbReference type="NCBI Taxonomy" id="2571141"/>
    <lineage>
        <taxon>Bacteria</taxon>
        <taxon>Bacillati</taxon>
        <taxon>Actinomycetota</taxon>
        <taxon>Actinomycetes</taxon>
        <taxon>Kitasatosporales</taxon>
        <taxon>Streptomycetaceae</taxon>
        <taxon>Actinacidiphila</taxon>
    </lineage>
</organism>
<feature type="transmembrane region" description="Helical" evidence="7">
    <location>
        <begin position="233"/>
        <end position="253"/>
    </location>
</feature>
<dbReference type="GO" id="GO:0022857">
    <property type="term" value="F:transmembrane transporter activity"/>
    <property type="evidence" value="ECO:0007669"/>
    <property type="project" value="InterPro"/>
</dbReference>
<dbReference type="GO" id="GO:0005886">
    <property type="term" value="C:plasma membrane"/>
    <property type="evidence" value="ECO:0007669"/>
    <property type="project" value="UniProtKB-SubCell"/>
</dbReference>
<feature type="region of interest" description="Disordered" evidence="6">
    <location>
        <begin position="1"/>
        <end position="25"/>
    </location>
</feature>
<feature type="transmembrane region" description="Helical" evidence="7">
    <location>
        <begin position="33"/>
        <end position="51"/>
    </location>
</feature>
<dbReference type="PANTHER" id="PTHR32196:SF15">
    <property type="entry name" value="SUGAR ABC TRANSPORTER PERMEASE PROTEIN"/>
    <property type="match status" value="1"/>
</dbReference>
<dbReference type="Pfam" id="PF02653">
    <property type="entry name" value="BPD_transp_2"/>
    <property type="match status" value="1"/>
</dbReference>
<evidence type="ECO:0000256" key="1">
    <source>
        <dbReference type="ARBA" id="ARBA00004651"/>
    </source>
</evidence>
<keyword evidence="5 7" id="KW-0472">Membrane</keyword>
<feature type="transmembrane region" description="Helical" evidence="7">
    <location>
        <begin position="313"/>
        <end position="332"/>
    </location>
</feature>
<protein>
    <submittedName>
        <fullName evidence="8">ABC transporter permease</fullName>
    </submittedName>
</protein>
<keyword evidence="4 7" id="KW-1133">Transmembrane helix</keyword>
<keyword evidence="9" id="KW-1185">Reference proteome</keyword>
<reference evidence="8 9" key="1">
    <citation type="submission" date="2019-04" db="EMBL/GenBank/DDBJ databases">
        <title>Streptomyces oryziradicis sp. nov., a novel actinomycete isolated from rhizosphere soil of rice (Oryza sativa L.).</title>
        <authorList>
            <person name="Li C."/>
        </authorList>
    </citation>
    <scope>NUCLEOTIDE SEQUENCE [LARGE SCALE GENOMIC DNA]</scope>
    <source>
        <strain evidence="8 9">NEAU-C40</strain>
    </source>
</reference>
<evidence type="ECO:0000313" key="8">
    <source>
        <dbReference type="EMBL" id="TKA02880.1"/>
    </source>
</evidence>
<feature type="region of interest" description="Disordered" evidence="6">
    <location>
        <begin position="351"/>
        <end position="372"/>
    </location>
</feature>
<gene>
    <name evidence="8" type="ORF">FCI23_38180</name>
</gene>
<feature type="transmembrane region" description="Helical" evidence="7">
    <location>
        <begin position="181"/>
        <end position="203"/>
    </location>
</feature>
<evidence type="ECO:0000256" key="2">
    <source>
        <dbReference type="ARBA" id="ARBA00022475"/>
    </source>
</evidence>
<evidence type="ECO:0000313" key="9">
    <source>
        <dbReference type="Proteomes" id="UP000305778"/>
    </source>
</evidence>
<dbReference type="EMBL" id="SUMC01000061">
    <property type="protein sequence ID" value="TKA02880.1"/>
    <property type="molecule type" value="Genomic_DNA"/>
</dbReference>
<feature type="transmembrane region" description="Helical" evidence="7">
    <location>
        <begin position="104"/>
        <end position="129"/>
    </location>
</feature>
<dbReference type="OrthoDB" id="9808136at2"/>
<evidence type="ECO:0000256" key="6">
    <source>
        <dbReference type="SAM" id="MobiDB-lite"/>
    </source>
</evidence>
<feature type="transmembrane region" description="Helical" evidence="7">
    <location>
        <begin position="289"/>
        <end position="307"/>
    </location>
</feature>
<name>A0A4U0S214_9ACTN</name>
<evidence type="ECO:0000256" key="3">
    <source>
        <dbReference type="ARBA" id="ARBA00022692"/>
    </source>
</evidence>
<comment type="subcellular location">
    <subcellularLocation>
        <location evidence="1">Cell membrane</location>
        <topology evidence="1">Multi-pass membrane protein</topology>
    </subcellularLocation>
</comment>
<sequence length="372" mass="38749">MPVSTNTNGPAEALGRTQRPQPGRGWTRRLAETPEIGVITACIAVFLGVWADKNRFADPGNLSEMSRNLAEFGILALGESLVILTGGIDLSVGALAALSGVFSAWLFVQAGLPLALCILLTILLCAAVGAMHGLFVTRLNVPPFVITLVTFTAARGGAEAITHSVPISISGQAFMDLSQQSVLGIPLPALVFVLVAAAAWFFLERMYLGRQTYAVGGNAEAARLAGVNVGRRVMWTYVTSAVLAGIVGILIAGRLGLGDPSVANGYELDAIAAAVIGGVSLLGGQGRVIGIVAGSVLLVIINDALIVLNVSPYYQQIVLGAVLGVAITIDRVRAKRLGRARRLVRARAGRATQLPAEAAPEDSPSELRTTTR</sequence>
<comment type="caution">
    <text evidence="8">The sequence shown here is derived from an EMBL/GenBank/DDBJ whole genome shotgun (WGS) entry which is preliminary data.</text>
</comment>
<feature type="transmembrane region" description="Helical" evidence="7">
    <location>
        <begin position="72"/>
        <end position="98"/>
    </location>
</feature>
<dbReference type="AlphaFoldDB" id="A0A4U0S214"/>
<dbReference type="InterPro" id="IPR001851">
    <property type="entry name" value="ABC_transp_permease"/>
</dbReference>
<feature type="transmembrane region" description="Helical" evidence="7">
    <location>
        <begin position="265"/>
        <end position="282"/>
    </location>
</feature>
<keyword evidence="2" id="KW-1003">Cell membrane</keyword>
<evidence type="ECO:0000256" key="5">
    <source>
        <dbReference type="ARBA" id="ARBA00023136"/>
    </source>
</evidence>
<dbReference type="Proteomes" id="UP000305778">
    <property type="component" value="Unassembled WGS sequence"/>
</dbReference>
<accession>A0A4U0S214</accession>
<dbReference type="PANTHER" id="PTHR32196">
    <property type="entry name" value="ABC TRANSPORTER PERMEASE PROTEIN YPHD-RELATED-RELATED"/>
    <property type="match status" value="1"/>
</dbReference>
<keyword evidence="3 7" id="KW-0812">Transmembrane</keyword>
<evidence type="ECO:0000256" key="7">
    <source>
        <dbReference type="SAM" id="Phobius"/>
    </source>
</evidence>
<dbReference type="CDD" id="cd06579">
    <property type="entry name" value="TM_PBP1_transp_AraH_like"/>
    <property type="match status" value="1"/>
</dbReference>
<evidence type="ECO:0000256" key="4">
    <source>
        <dbReference type="ARBA" id="ARBA00022989"/>
    </source>
</evidence>
<proteinExistence type="predicted"/>